<organism evidence="1">
    <name type="scientific">Lygus hesperus</name>
    <name type="common">Western plant bug</name>
    <dbReference type="NCBI Taxonomy" id="30085"/>
    <lineage>
        <taxon>Eukaryota</taxon>
        <taxon>Metazoa</taxon>
        <taxon>Ecdysozoa</taxon>
        <taxon>Arthropoda</taxon>
        <taxon>Hexapoda</taxon>
        <taxon>Insecta</taxon>
        <taxon>Pterygota</taxon>
        <taxon>Neoptera</taxon>
        <taxon>Paraneoptera</taxon>
        <taxon>Hemiptera</taxon>
        <taxon>Heteroptera</taxon>
        <taxon>Panheteroptera</taxon>
        <taxon>Cimicomorpha</taxon>
        <taxon>Miridae</taxon>
        <taxon>Mirini</taxon>
        <taxon>Lygus</taxon>
    </lineage>
</organism>
<name>A0A146MAC4_LYGHE</name>
<accession>A0A146MAC4</accession>
<dbReference type="AlphaFoldDB" id="A0A146MAC4"/>
<gene>
    <name evidence="1" type="ORF">g.21839</name>
</gene>
<dbReference type="EMBL" id="GDHC01002903">
    <property type="protein sequence ID" value="JAQ15726.1"/>
    <property type="molecule type" value="Transcribed_RNA"/>
</dbReference>
<proteinExistence type="predicted"/>
<evidence type="ECO:0000313" key="1">
    <source>
        <dbReference type="EMBL" id="JAQ15726.1"/>
    </source>
</evidence>
<protein>
    <submittedName>
        <fullName evidence="1">Uncharacterized protein</fullName>
    </submittedName>
</protein>
<sequence>MVLCQRRTEFPNSEESVVRDTQYALRCGLEGANSMRVAQQGCDAIPCLLRPNLHGVVITATYDTRICDCQCSYPSQMLIQRYKCVVACVIPHPDGSVVARCDDHCLGLLRVEDPTPHWTLVTHYCVLLSVPAHAPLPYRVVVRARQLLLAVWAVLYASYDLAVACEGVL</sequence>
<reference evidence="1" key="1">
    <citation type="journal article" date="2016" name="Gigascience">
        <title>De novo construction of an expanded transcriptome assembly for the western tarnished plant bug, Lygus hesperus.</title>
        <authorList>
            <person name="Tassone E.E."/>
            <person name="Geib S.M."/>
            <person name="Hall B."/>
            <person name="Fabrick J.A."/>
            <person name="Brent C.S."/>
            <person name="Hull J.J."/>
        </authorList>
    </citation>
    <scope>NUCLEOTIDE SEQUENCE</scope>
</reference>